<dbReference type="PANTHER" id="PTHR30093:SF44">
    <property type="entry name" value="TYPE II SECRETION SYSTEM CORE PROTEIN G"/>
    <property type="match status" value="1"/>
</dbReference>
<dbReference type="InterPro" id="IPR012902">
    <property type="entry name" value="N_methyl_site"/>
</dbReference>
<keyword evidence="2" id="KW-0488">Methylation</keyword>
<dbReference type="NCBIfam" id="TIGR02532">
    <property type="entry name" value="IV_pilin_GFxxxE"/>
    <property type="match status" value="1"/>
</dbReference>
<dbReference type="PANTHER" id="PTHR30093">
    <property type="entry name" value="GENERAL SECRETION PATHWAY PROTEIN G"/>
    <property type="match status" value="1"/>
</dbReference>
<dbReference type="GO" id="GO:0015627">
    <property type="term" value="C:type II protein secretion system complex"/>
    <property type="evidence" value="ECO:0007669"/>
    <property type="project" value="InterPro"/>
</dbReference>
<dbReference type="SUPFAM" id="SSF54523">
    <property type="entry name" value="Pili subunits"/>
    <property type="match status" value="1"/>
</dbReference>
<evidence type="ECO:0000256" key="3">
    <source>
        <dbReference type="ARBA" id="ARBA00022692"/>
    </source>
</evidence>
<feature type="transmembrane region" description="Helical" evidence="6">
    <location>
        <begin position="7"/>
        <end position="29"/>
    </location>
</feature>
<dbReference type="InterPro" id="IPR000983">
    <property type="entry name" value="Bac_GSPG_pilin"/>
</dbReference>
<proteinExistence type="predicted"/>
<evidence type="ECO:0000313" key="7">
    <source>
        <dbReference type="EMBL" id="HFK24147.1"/>
    </source>
</evidence>
<accession>A0A7C3J6Y7</accession>
<keyword evidence="4 6" id="KW-1133">Transmembrane helix</keyword>
<comment type="caution">
    <text evidence="7">The sequence shown here is derived from an EMBL/GenBank/DDBJ whole genome shotgun (WGS) entry which is preliminary data.</text>
</comment>
<dbReference type="PRINTS" id="PR00813">
    <property type="entry name" value="BCTERIALGSPG"/>
</dbReference>
<dbReference type="AlphaFoldDB" id="A0A7C3J6Y7"/>
<evidence type="ECO:0000256" key="5">
    <source>
        <dbReference type="ARBA" id="ARBA00023136"/>
    </source>
</evidence>
<protein>
    <submittedName>
        <fullName evidence="7">Type II secretion system protein</fullName>
    </submittedName>
</protein>
<name>A0A7C3J6Y7_UNCW3</name>
<sequence length="154" mass="17695">MKNGFSLIELMVVILIISILVSFAVPSFYEAKKSAEAAKVITDFEVIRDAVVAYYADYGEFPQDMGPGTIPKDLKKYLPKGFKFDYRPKKDIRYDWENWIVNNKPKHPKTGILYGISLTTKDKALVKKIKGIFKGAFQYSLNDNYTFVLEYITK</sequence>
<dbReference type="GO" id="GO:0015628">
    <property type="term" value="P:protein secretion by the type II secretion system"/>
    <property type="evidence" value="ECO:0007669"/>
    <property type="project" value="InterPro"/>
</dbReference>
<evidence type="ECO:0000256" key="4">
    <source>
        <dbReference type="ARBA" id="ARBA00022989"/>
    </source>
</evidence>
<reference evidence="7" key="1">
    <citation type="journal article" date="2020" name="mSystems">
        <title>Genome- and Community-Level Interaction Insights into Carbon Utilization and Element Cycling Functions of Hydrothermarchaeota in Hydrothermal Sediment.</title>
        <authorList>
            <person name="Zhou Z."/>
            <person name="Liu Y."/>
            <person name="Xu W."/>
            <person name="Pan J."/>
            <person name="Luo Z.H."/>
            <person name="Li M."/>
        </authorList>
    </citation>
    <scope>NUCLEOTIDE SEQUENCE [LARGE SCALE GENOMIC DNA]</scope>
    <source>
        <strain evidence="7">SpSt-464</strain>
    </source>
</reference>
<evidence type="ECO:0000256" key="1">
    <source>
        <dbReference type="ARBA" id="ARBA00004167"/>
    </source>
</evidence>
<gene>
    <name evidence="7" type="ORF">ENS15_05810</name>
</gene>
<dbReference type="GO" id="GO:0016020">
    <property type="term" value="C:membrane"/>
    <property type="evidence" value="ECO:0007669"/>
    <property type="project" value="UniProtKB-SubCell"/>
</dbReference>
<comment type="subcellular location">
    <subcellularLocation>
        <location evidence="1">Membrane</location>
        <topology evidence="1">Single-pass membrane protein</topology>
    </subcellularLocation>
</comment>
<evidence type="ECO:0000256" key="6">
    <source>
        <dbReference type="SAM" id="Phobius"/>
    </source>
</evidence>
<dbReference type="Gene3D" id="3.30.700.10">
    <property type="entry name" value="Glycoprotein, Type 4 Pilin"/>
    <property type="match status" value="1"/>
</dbReference>
<keyword evidence="5 6" id="KW-0472">Membrane</keyword>
<keyword evidence="3 6" id="KW-0812">Transmembrane</keyword>
<dbReference type="Pfam" id="PF07963">
    <property type="entry name" value="N_methyl"/>
    <property type="match status" value="1"/>
</dbReference>
<dbReference type="InterPro" id="IPR045584">
    <property type="entry name" value="Pilin-like"/>
</dbReference>
<organism evidence="7">
    <name type="scientific">candidate division WOR-3 bacterium</name>
    <dbReference type="NCBI Taxonomy" id="2052148"/>
    <lineage>
        <taxon>Bacteria</taxon>
        <taxon>Bacteria division WOR-3</taxon>
    </lineage>
</organism>
<evidence type="ECO:0000256" key="2">
    <source>
        <dbReference type="ARBA" id="ARBA00022481"/>
    </source>
</evidence>
<dbReference type="EMBL" id="DSTT01000005">
    <property type="protein sequence ID" value="HFK24147.1"/>
    <property type="molecule type" value="Genomic_DNA"/>
</dbReference>